<proteinExistence type="inferred from homology"/>
<dbReference type="EMBL" id="CP009962">
    <property type="protein sequence ID" value="AIY43722.1"/>
    <property type="molecule type" value="Genomic_DNA"/>
</dbReference>
<dbReference type="InterPro" id="IPR002347">
    <property type="entry name" value="SDR_fam"/>
</dbReference>
<dbReference type="PANTHER" id="PTHR44196">
    <property type="entry name" value="DEHYDROGENASE/REDUCTASE SDR FAMILY MEMBER 7B"/>
    <property type="match status" value="1"/>
</dbReference>
<dbReference type="Gene3D" id="3.40.50.720">
    <property type="entry name" value="NAD(P)-binding Rossmann-like Domain"/>
    <property type="match status" value="1"/>
</dbReference>
<protein>
    <submittedName>
        <fullName evidence="3">Oxidoreductase</fullName>
        <ecNumber evidence="3">1.1.1.-</ecNumber>
    </submittedName>
</protein>
<organism evidence="3 4">
    <name type="scientific">Collimonas arenae</name>
    <dbReference type="NCBI Taxonomy" id="279058"/>
    <lineage>
        <taxon>Bacteria</taxon>
        <taxon>Pseudomonadati</taxon>
        <taxon>Pseudomonadota</taxon>
        <taxon>Betaproteobacteria</taxon>
        <taxon>Burkholderiales</taxon>
        <taxon>Oxalobacteraceae</taxon>
        <taxon>Collimonas</taxon>
    </lineage>
</organism>
<keyword evidence="2 3" id="KW-0560">Oxidoreductase</keyword>
<dbReference type="RefSeq" id="WP_038493447.1">
    <property type="nucleotide sequence ID" value="NZ_CP009962.1"/>
</dbReference>
<dbReference type="STRING" id="279058.LT85_4564"/>
<dbReference type="Pfam" id="PF00106">
    <property type="entry name" value="adh_short"/>
    <property type="match status" value="1"/>
</dbReference>
<dbReference type="Proteomes" id="UP000030302">
    <property type="component" value="Chromosome"/>
</dbReference>
<name>A0A0A1FLE1_9BURK</name>
<comment type="similarity">
    <text evidence="1">Belongs to the short-chain dehydrogenases/reductases (SDR) family.</text>
</comment>
<evidence type="ECO:0000313" key="3">
    <source>
        <dbReference type="EMBL" id="AIY43722.1"/>
    </source>
</evidence>
<dbReference type="InterPro" id="IPR036291">
    <property type="entry name" value="NAD(P)-bd_dom_sf"/>
</dbReference>
<dbReference type="KEGG" id="care:LT85_4564"/>
<dbReference type="GO" id="GO:0016020">
    <property type="term" value="C:membrane"/>
    <property type="evidence" value="ECO:0007669"/>
    <property type="project" value="TreeGrafter"/>
</dbReference>
<dbReference type="PRINTS" id="PR00081">
    <property type="entry name" value="GDHRDH"/>
</dbReference>
<accession>A0A0A1FLE1</accession>
<reference evidence="4" key="1">
    <citation type="journal article" date="2014" name="Soil Biol. Biochem.">
        <title>Structure and function of bacterial communities in ageing soils: Insights from the Mendocino ecological staircase.</title>
        <authorList>
            <person name="Uroz S."/>
            <person name="Tech J.J."/>
            <person name="Sawaya N.A."/>
            <person name="Frey-Klett P."/>
            <person name="Leveau J.H.J."/>
        </authorList>
    </citation>
    <scope>NUCLEOTIDE SEQUENCE [LARGE SCALE GENOMIC DNA]</scope>
    <source>
        <strain evidence="4">Cal35</strain>
    </source>
</reference>
<evidence type="ECO:0000256" key="1">
    <source>
        <dbReference type="ARBA" id="ARBA00006484"/>
    </source>
</evidence>
<dbReference type="HOGENOM" id="CLU_010194_2_1_4"/>
<evidence type="ECO:0000256" key="2">
    <source>
        <dbReference type="ARBA" id="ARBA00023002"/>
    </source>
</evidence>
<dbReference type="SUPFAM" id="SSF51735">
    <property type="entry name" value="NAD(P)-binding Rossmann-fold domains"/>
    <property type="match status" value="1"/>
</dbReference>
<dbReference type="PANTHER" id="PTHR44196:SF1">
    <property type="entry name" value="DEHYDROGENASE_REDUCTASE SDR FAMILY MEMBER 7B"/>
    <property type="match status" value="1"/>
</dbReference>
<dbReference type="AlphaFoldDB" id="A0A0A1FLE1"/>
<evidence type="ECO:0000313" key="4">
    <source>
        <dbReference type="Proteomes" id="UP000030302"/>
    </source>
</evidence>
<sequence length="258" mass="28111">MKSLNPPIADWRNLRVWIIGASSGIGAETASQLLAKGARVALSARNAEALQQIAANHPEALKLRLDITLPGTVAAARDSILRQWEGIDLVLIVAGAYHEMRADRFDLKIANQLVDTNLRGVFNCLDATLPTLLRQEKGAIGIVASAAGYSGLPKATVYGPTKAALINLAECLFLDLRPRNIGVYLVNPGFVDTPLTAGNKFKMPALMPAPEAASALIKGMERGDFHLHFPRRFTNWLRLARLLPYHLYFALVRKVTGL</sequence>
<dbReference type="EC" id="1.1.1.-" evidence="3"/>
<gene>
    <name evidence="3" type="ORF">LT85_4564</name>
</gene>
<keyword evidence="4" id="KW-1185">Reference proteome</keyword>
<dbReference type="OrthoDB" id="9797538at2"/>
<dbReference type="GO" id="GO:0016491">
    <property type="term" value="F:oxidoreductase activity"/>
    <property type="evidence" value="ECO:0007669"/>
    <property type="project" value="UniProtKB-KW"/>
</dbReference>